<dbReference type="Pfam" id="PF02769">
    <property type="entry name" value="AIRS_C"/>
    <property type="match status" value="1"/>
</dbReference>
<feature type="binding site" evidence="2">
    <location>
        <position position="320"/>
    </location>
    <ligand>
        <name>substrate</name>
    </ligand>
</feature>
<feature type="binding site" evidence="2">
    <location>
        <position position="119"/>
    </location>
    <ligand>
        <name>Mg(2+)</name>
        <dbReference type="ChEBI" id="CHEBI:18420"/>
        <label>1</label>
    </ligand>
</feature>
<comment type="pathway">
    <text evidence="2">Cofactor biosynthesis; thiamine diphosphate biosynthesis; thiamine diphosphate from thiamine phosphate: step 1/1.</text>
</comment>
<feature type="binding site" evidence="2">
    <location>
        <position position="72"/>
    </location>
    <ligand>
        <name>Mg(2+)</name>
        <dbReference type="ChEBI" id="CHEBI:18420"/>
        <label>3</label>
    </ligand>
</feature>
<dbReference type="InterPro" id="IPR036676">
    <property type="entry name" value="PurM-like_C_sf"/>
</dbReference>
<comment type="function">
    <text evidence="2">Catalyzes the ATP-dependent phosphorylation of thiamine-monophosphate (TMP) to form thiamine-pyrophosphate (TPP), the active form of vitamin B1.</text>
</comment>
<feature type="binding site" evidence="2">
    <location>
        <position position="44"/>
    </location>
    <ligand>
        <name>Mg(2+)</name>
        <dbReference type="ChEBI" id="CHEBI:18420"/>
        <label>1</label>
    </ligand>
</feature>
<feature type="binding site" evidence="2">
    <location>
        <position position="72"/>
    </location>
    <ligand>
        <name>Mg(2+)</name>
        <dbReference type="ChEBI" id="CHEBI:18420"/>
        <label>4</label>
    </ligand>
</feature>
<feature type="binding site" evidence="2">
    <location>
        <position position="216"/>
    </location>
    <ligand>
        <name>Mg(2+)</name>
        <dbReference type="ChEBI" id="CHEBI:18420"/>
        <label>5</label>
    </ligand>
</feature>
<feature type="domain" description="PurM-like N-terminal" evidence="4">
    <location>
        <begin position="25"/>
        <end position="135"/>
    </location>
</feature>
<feature type="domain" description="PurM-like C-terminal" evidence="5">
    <location>
        <begin position="147"/>
        <end position="303"/>
    </location>
</feature>
<gene>
    <name evidence="2 6" type="primary">thiL</name>
    <name evidence="6" type="ORF">OK345_02890</name>
</gene>
<keyword evidence="1 2" id="KW-0784">Thiamine biosynthesis</keyword>
<feature type="binding site" evidence="2">
    <location>
        <position position="72"/>
    </location>
    <ligand>
        <name>Mg(2+)</name>
        <dbReference type="ChEBI" id="CHEBI:18420"/>
        <label>2</label>
    </ligand>
</feature>
<proteinExistence type="inferred from homology"/>
<comment type="miscellaneous">
    <text evidence="2">Reaction mechanism of ThiL seems to utilize a direct, inline transfer of the gamma-phosphate of ATP to TMP rather than a phosphorylated enzyme intermediate.</text>
</comment>
<keyword evidence="2" id="KW-0460">Magnesium</keyword>
<name>A0ABT3JSI2_9XANT</name>
<evidence type="ECO:0000256" key="1">
    <source>
        <dbReference type="ARBA" id="ARBA00022977"/>
    </source>
</evidence>
<feature type="binding site" evidence="2">
    <location>
        <position position="143"/>
    </location>
    <ligand>
        <name>ATP</name>
        <dbReference type="ChEBI" id="CHEBI:30616"/>
    </ligand>
</feature>
<keyword evidence="2" id="KW-0547">Nucleotide-binding</keyword>
<feature type="binding site" evidence="2">
    <location>
        <position position="51"/>
    </location>
    <ligand>
        <name>substrate</name>
    </ligand>
</feature>
<feature type="binding site" evidence="2">
    <location>
        <position position="215"/>
    </location>
    <ligand>
        <name>ATP</name>
        <dbReference type="ChEBI" id="CHEBI:30616"/>
    </ligand>
</feature>
<keyword evidence="7" id="KW-1185">Reference proteome</keyword>
<keyword evidence="2 6" id="KW-0808">Transferase</keyword>
<dbReference type="RefSeq" id="WP_265126606.1">
    <property type="nucleotide sequence ID" value="NZ_JAPCHY010000002.1"/>
</dbReference>
<reference evidence="6 7" key="1">
    <citation type="submission" date="2022-10" db="EMBL/GenBank/DDBJ databases">
        <title>Xanthomonas sp. H13-6.</title>
        <authorList>
            <person name="Liu X."/>
            <person name="Deng Z."/>
            <person name="Jiang Y."/>
            <person name="Yu T."/>
            <person name="Ai J."/>
        </authorList>
    </citation>
    <scope>NUCLEOTIDE SEQUENCE [LARGE SCALE GENOMIC DNA]</scope>
    <source>
        <strain evidence="6 7">H13-6</strain>
    </source>
</reference>
<evidence type="ECO:0000256" key="2">
    <source>
        <dbReference type="HAMAP-Rule" id="MF_02128"/>
    </source>
</evidence>
<sequence length="324" mass="33046">MAEFDLIDRLRARAGARADVVLGIGDDAALLAPPPGEQLAVTADTLNGGVHFPAETTPFDIGWKALAVNLSDLAAMGAEPRWVTLSLSLPGSDPAWLDGLADGLFALAGAHAVALVGGDTTRGPLSISITAMGSVPAGQALRRDGARAGDQVWISGVPGEAALALALWQQGELDVAAPADDPAREAVRLRLCRPSPRLALGLGLRGIASAAIDVSDGLGADLGHLCRRSGVAAQLQLAALPRSPALDALAPGERAWPLQAGGGDDYELCFTAAPERQAQVLAAARAAGVAVACIGAIEAGQGVRWSDPDGGPWQPSRAGFDHFR</sequence>
<feature type="binding site" evidence="2">
    <location>
        <position position="27"/>
    </location>
    <ligand>
        <name>Mg(2+)</name>
        <dbReference type="ChEBI" id="CHEBI:18420"/>
        <label>4</label>
    </ligand>
</feature>
<comment type="catalytic activity">
    <reaction evidence="2">
        <text>thiamine phosphate + ATP = thiamine diphosphate + ADP</text>
        <dbReference type="Rhea" id="RHEA:15913"/>
        <dbReference type="ChEBI" id="CHEBI:30616"/>
        <dbReference type="ChEBI" id="CHEBI:37575"/>
        <dbReference type="ChEBI" id="CHEBI:58937"/>
        <dbReference type="ChEBI" id="CHEBI:456216"/>
        <dbReference type="EC" id="2.7.4.16"/>
    </reaction>
</comment>
<comment type="caution">
    <text evidence="2">Lacks conserved residue(s) required for the propagation of feature annotation.</text>
</comment>
<protein>
    <recommendedName>
        <fullName evidence="2">Thiamine-monophosphate kinase</fullName>
        <shortName evidence="2">TMP kinase</shortName>
        <shortName evidence="2">Thiamine-phosphate kinase</shortName>
        <ecNumber evidence="2">2.7.4.16</ecNumber>
    </recommendedName>
</protein>
<accession>A0ABT3JSI2</accession>
<keyword evidence="2" id="KW-0479">Metal-binding</keyword>
<feature type="binding site" evidence="2">
    <location>
        <begin position="118"/>
        <end position="119"/>
    </location>
    <ligand>
        <name>ATP</name>
        <dbReference type="ChEBI" id="CHEBI:30616"/>
    </ligand>
</feature>
<evidence type="ECO:0000259" key="4">
    <source>
        <dbReference type="Pfam" id="PF00586"/>
    </source>
</evidence>
<dbReference type="Gene3D" id="3.30.1330.10">
    <property type="entry name" value="PurM-like, N-terminal domain"/>
    <property type="match status" value="1"/>
</dbReference>
<feature type="binding site" evidence="2">
    <location>
        <position position="213"/>
    </location>
    <ligand>
        <name>Mg(2+)</name>
        <dbReference type="ChEBI" id="CHEBI:18420"/>
        <label>3</label>
    </ligand>
</feature>
<dbReference type="EMBL" id="JAPCHY010000002">
    <property type="protein sequence ID" value="MCW4471451.1"/>
    <property type="molecule type" value="Genomic_DNA"/>
</dbReference>
<evidence type="ECO:0000313" key="6">
    <source>
        <dbReference type="EMBL" id="MCW4471451.1"/>
    </source>
</evidence>
<dbReference type="GO" id="GO:0009030">
    <property type="term" value="F:thiamine-phosphate kinase activity"/>
    <property type="evidence" value="ECO:0007669"/>
    <property type="project" value="UniProtKB-EC"/>
</dbReference>
<dbReference type="InterPro" id="IPR006283">
    <property type="entry name" value="ThiL-like"/>
</dbReference>
<dbReference type="PIRSF" id="PIRSF005303">
    <property type="entry name" value="Thiam_monoph_kin"/>
    <property type="match status" value="1"/>
</dbReference>
<keyword evidence="2" id="KW-0067">ATP-binding</keyword>
<evidence type="ECO:0000313" key="7">
    <source>
        <dbReference type="Proteomes" id="UP001209922"/>
    </source>
</evidence>
<feature type="region of interest" description="Disordered" evidence="3">
    <location>
        <begin position="305"/>
        <end position="324"/>
    </location>
</feature>
<comment type="caution">
    <text evidence="6">The sequence shown here is derived from an EMBL/GenBank/DDBJ whole genome shotgun (WGS) entry which is preliminary data.</text>
</comment>
<dbReference type="PANTHER" id="PTHR30270">
    <property type="entry name" value="THIAMINE-MONOPHOSPHATE KINASE"/>
    <property type="match status" value="1"/>
</dbReference>
<dbReference type="InterPro" id="IPR036921">
    <property type="entry name" value="PurM-like_N_sf"/>
</dbReference>
<dbReference type="InterPro" id="IPR016188">
    <property type="entry name" value="PurM-like_N"/>
</dbReference>
<dbReference type="NCBIfam" id="TIGR01379">
    <property type="entry name" value="thiL"/>
    <property type="match status" value="1"/>
</dbReference>
<comment type="similarity">
    <text evidence="2">Belongs to the thiamine-monophosphate kinase family.</text>
</comment>
<feature type="binding site" evidence="2">
    <location>
        <position position="27"/>
    </location>
    <ligand>
        <name>Mg(2+)</name>
        <dbReference type="ChEBI" id="CHEBI:18420"/>
        <label>3</label>
    </ligand>
</feature>
<dbReference type="SUPFAM" id="SSF55326">
    <property type="entry name" value="PurM N-terminal domain-like"/>
    <property type="match status" value="1"/>
</dbReference>
<dbReference type="PANTHER" id="PTHR30270:SF0">
    <property type="entry name" value="THIAMINE-MONOPHOSPHATE KINASE"/>
    <property type="match status" value="1"/>
</dbReference>
<feature type="binding site" evidence="2">
    <location>
        <position position="42"/>
    </location>
    <ligand>
        <name>Mg(2+)</name>
        <dbReference type="ChEBI" id="CHEBI:18420"/>
        <label>4</label>
    </ligand>
</feature>
<evidence type="ECO:0000256" key="3">
    <source>
        <dbReference type="SAM" id="MobiDB-lite"/>
    </source>
</evidence>
<dbReference type="Pfam" id="PF00586">
    <property type="entry name" value="AIRS"/>
    <property type="match status" value="1"/>
</dbReference>
<dbReference type="EC" id="2.7.4.16" evidence="2"/>
<dbReference type="Gene3D" id="3.90.650.10">
    <property type="entry name" value="PurM-like C-terminal domain"/>
    <property type="match status" value="1"/>
</dbReference>
<dbReference type="SUPFAM" id="SSF56042">
    <property type="entry name" value="PurM C-terminal domain-like"/>
    <property type="match status" value="1"/>
</dbReference>
<dbReference type="HAMAP" id="MF_02128">
    <property type="entry name" value="TMP_kinase"/>
    <property type="match status" value="1"/>
</dbReference>
<feature type="binding site" evidence="2">
    <location>
        <position position="264"/>
    </location>
    <ligand>
        <name>substrate</name>
    </ligand>
</feature>
<dbReference type="CDD" id="cd02194">
    <property type="entry name" value="ThiL"/>
    <property type="match status" value="1"/>
</dbReference>
<organism evidence="6 7">
    <name type="scientific">Xanthomonas chitinilytica</name>
    <dbReference type="NCBI Taxonomy" id="2989819"/>
    <lineage>
        <taxon>Bacteria</taxon>
        <taxon>Pseudomonadati</taxon>
        <taxon>Pseudomonadota</taxon>
        <taxon>Gammaproteobacteria</taxon>
        <taxon>Lysobacterales</taxon>
        <taxon>Lysobacteraceae</taxon>
        <taxon>Xanthomonas</taxon>
    </lineage>
</organism>
<dbReference type="InterPro" id="IPR010918">
    <property type="entry name" value="PurM-like_C_dom"/>
</dbReference>
<feature type="binding site" evidence="2">
    <location>
        <position position="44"/>
    </location>
    <ligand>
        <name>Mg(2+)</name>
        <dbReference type="ChEBI" id="CHEBI:18420"/>
        <label>2</label>
    </ligand>
</feature>
<dbReference type="Proteomes" id="UP001209922">
    <property type="component" value="Unassembled WGS sequence"/>
</dbReference>
<evidence type="ECO:0000259" key="5">
    <source>
        <dbReference type="Pfam" id="PF02769"/>
    </source>
</evidence>
<keyword evidence="2 6" id="KW-0418">Kinase</keyword>